<evidence type="ECO:0000313" key="2">
    <source>
        <dbReference type="Proteomes" id="UP000032135"/>
    </source>
</evidence>
<keyword evidence="2" id="KW-1185">Reference proteome</keyword>
<dbReference type="EMBL" id="KP211958">
    <property type="protein sequence ID" value="AJK27498.1"/>
    <property type="molecule type" value="Genomic_DNA"/>
</dbReference>
<dbReference type="Proteomes" id="UP000032135">
    <property type="component" value="Segment"/>
</dbReference>
<reference evidence="1 2" key="1">
    <citation type="submission" date="2014-11" db="EMBL/GenBank/DDBJ databases">
        <authorList>
            <person name="Fedida A."/>
            <person name="Lindell D."/>
        </authorList>
    </citation>
    <scope>NUCLEOTIDE SEQUENCE [LARGE SCALE GENOMIC DNA]</scope>
</reference>
<gene>
    <name evidence="1" type="ORF">PTIM40_71</name>
</gene>
<dbReference type="KEGG" id="vg:26516616"/>
<protein>
    <submittedName>
        <fullName evidence="1">Uncharacterized protein</fullName>
    </submittedName>
</protein>
<organism evidence="1 2">
    <name type="scientific">Cyanophage P-TIM40</name>
    <dbReference type="NCBI Taxonomy" id="1589733"/>
    <lineage>
        <taxon>Viruses</taxon>
        <taxon>Duplodnaviria</taxon>
        <taxon>Heunggongvirae</taxon>
        <taxon>Uroviricota</taxon>
        <taxon>Caudoviricetes</taxon>
        <taxon>Pantevenvirales</taxon>
        <taxon>Kyanoviridae</taxon>
        <taxon>Libanvirus</taxon>
        <taxon>Libanvirus ptim40</taxon>
    </lineage>
</organism>
<name>A0A0C5AIQ0_9CAUD</name>
<evidence type="ECO:0000313" key="1">
    <source>
        <dbReference type="EMBL" id="AJK27498.1"/>
    </source>
</evidence>
<dbReference type="GeneID" id="26516616"/>
<accession>A0A0C5AIQ0</accession>
<dbReference type="RefSeq" id="YP_009188146.1">
    <property type="nucleotide sequence ID" value="NC_028663.1"/>
</dbReference>
<sequence length="90" mass="10714">MTVKTGDLQEIKEEYVEYIITTMSNEELLALARNQVNNEIESLDSKQFKKYTFDNCDEYIYEDLKAYVEEEDPSKAYQLMLEIIDDREII</sequence>
<proteinExistence type="predicted"/>